<dbReference type="AlphaFoldDB" id="A0A109RHC2"/>
<proteinExistence type="predicted"/>
<evidence type="ECO:0000313" key="2">
    <source>
        <dbReference type="Proteomes" id="UP000062260"/>
    </source>
</evidence>
<dbReference type="Proteomes" id="UP000062260">
    <property type="component" value="Chromosome"/>
</dbReference>
<protein>
    <submittedName>
        <fullName evidence="1">Uncharacterized protein</fullName>
    </submittedName>
</protein>
<sequence length="102" mass="11742">MHLIQRAKIKRQPYDIVAWLTSKGYVFHDTFIKIGDYKLGRDWCEAWSVHKPAENFMFENYVLLFTADYLYVVAPGKVLISPDSVGEYIDQVLAPKLAQATS</sequence>
<dbReference type="RefSeq" id="WP_067980696.1">
    <property type="nucleotide sequence ID" value="NZ_CP014163.1"/>
</dbReference>
<gene>
    <name evidence="1" type="ORF">AWM75_08210</name>
</gene>
<reference evidence="2" key="2">
    <citation type="submission" date="2016-01" db="EMBL/GenBank/DDBJ databases">
        <title>Six Aerococcus type strain genome sequencing and assembly using PacBio and Illumina Hiseq.</title>
        <authorList>
            <person name="Carkaci D."/>
            <person name="Dargis R."/>
            <person name="Nielsen X.C."/>
            <person name="Skovgaard O."/>
            <person name="Fuursted K."/>
            <person name="Christensen J.J."/>
        </authorList>
    </citation>
    <scope>NUCLEOTIDE SEQUENCE [LARGE SCALE GENOMIC DNA]</scope>
    <source>
        <strain evidence="2">CCUG42038B</strain>
    </source>
</reference>
<evidence type="ECO:0000313" key="1">
    <source>
        <dbReference type="EMBL" id="AMB99954.1"/>
    </source>
</evidence>
<organism evidence="1 2">
    <name type="scientific">Aerococcus urinaehominis</name>
    <dbReference type="NCBI Taxonomy" id="128944"/>
    <lineage>
        <taxon>Bacteria</taxon>
        <taxon>Bacillati</taxon>
        <taxon>Bacillota</taxon>
        <taxon>Bacilli</taxon>
        <taxon>Lactobacillales</taxon>
        <taxon>Aerococcaceae</taxon>
        <taxon>Aerococcus</taxon>
    </lineage>
</organism>
<dbReference type="KEGG" id="auh:AWM75_08210"/>
<accession>A0A109RHC2</accession>
<reference evidence="1 2" key="1">
    <citation type="journal article" date="2016" name="Genome Announc.">
        <title>Complete Genome Sequences of Aerococcus christensenii CCUG 28831T, Aerococcus sanguinicola CCUG 43001T, Aerococcus urinae CCUG 36881T, Aerococcus urinaeequi CCUG 28094T, Aerococcus urinaehominis CCUG 42038 BT, and Aerococcus viridans CCUG 4311T.</title>
        <authorList>
            <person name="Carkaci D."/>
            <person name="Dargis R."/>
            <person name="Nielsen X.C."/>
            <person name="Skovgaard O."/>
            <person name="Fuursted K."/>
            <person name="Christensen J.J."/>
        </authorList>
    </citation>
    <scope>NUCLEOTIDE SEQUENCE [LARGE SCALE GENOMIC DNA]</scope>
    <source>
        <strain evidence="1 2">CCUG42038B</strain>
    </source>
</reference>
<dbReference type="EMBL" id="CP014163">
    <property type="protein sequence ID" value="AMB99954.1"/>
    <property type="molecule type" value="Genomic_DNA"/>
</dbReference>
<name>A0A109RHC2_9LACT</name>
<keyword evidence="2" id="KW-1185">Reference proteome</keyword>